<name>A0ABS8P8U7_9PSEU</name>
<reference evidence="1 2" key="1">
    <citation type="submission" date="2021-11" db="EMBL/GenBank/DDBJ databases">
        <title>Draft genome sequence of Actinomycetospora sp. SF1 isolated from the rhizosphere soil.</title>
        <authorList>
            <person name="Duangmal K."/>
            <person name="Chantavorakit T."/>
        </authorList>
    </citation>
    <scope>NUCLEOTIDE SEQUENCE [LARGE SCALE GENOMIC DNA]</scope>
    <source>
        <strain evidence="1 2">TBRC 5722</strain>
    </source>
</reference>
<proteinExistence type="predicted"/>
<sequence length="264" mass="28340">MDDGVDPVDDDVPSMARTFDFMLGGSENTPVDREFTEAALDVFPGMPELCRDLRTFSRAVVAHLARHGVDQFLELGSGLPTVRPVHEVAAAAGARPRVVYVDVEERTVRHARRLVEDVDGVAVVRGDVGDAAGILADPDVRATIDLTRPVAVLALGVLHYVGMDVAERSVHAIRDATTPGSALALSAMTDAGRPDITDWVTYAHQGLSYPPELREPEVMTPWLSGWELVPPGWVSAPDWTADGTDVPGPGQARSGHWGVLATRI</sequence>
<comment type="caution">
    <text evidence="1">The sequence shown here is derived from an EMBL/GenBank/DDBJ whole genome shotgun (WGS) entry which is preliminary data.</text>
</comment>
<dbReference type="Pfam" id="PF04672">
    <property type="entry name" value="Methyltransf_19"/>
    <property type="match status" value="1"/>
</dbReference>
<dbReference type="InterPro" id="IPR029063">
    <property type="entry name" value="SAM-dependent_MTases_sf"/>
</dbReference>
<organism evidence="1 2">
    <name type="scientific">Actinomycetospora endophytica</name>
    <dbReference type="NCBI Taxonomy" id="2291215"/>
    <lineage>
        <taxon>Bacteria</taxon>
        <taxon>Bacillati</taxon>
        <taxon>Actinomycetota</taxon>
        <taxon>Actinomycetes</taxon>
        <taxon>Pseudonocardiales</taxon>
        <taxon>Pseudonocardiaceae</taxon>
        <taxon>Actinomycetospora</taxon>
    </lineage>
</organism>
<evidence type="ECO:0000313" key="2">
    <source>
        <dbReference type="Proteomes" id="UP001199469"/>
    </source>
</evidence>
<dbReference type="Proteomes" id="UP001199469">
    <property type="component" value="Unassembled WGS sequence"/>
</dbReference>
<dbReference type="GO" id="GO:0032259">
    <property type="term" value="P:methylation"/>
    <property type="evidence" value="ECO:0007669"/>
    <property type="project" value="UniProtKB-KW"/>
</dbReference>
<keyword evidence="1" id="KW-0489">Methyltransferase</keyword>
<dbReference type="Gene3D" id="3.40.50.150">
    <property type="entry name" value="Vaccinia Virus protein VP39"/>
    <property type="match status" value="1"/>
</dbReference>
<dbReference type="SUPFAM" id="SSF53335">
    <property type="entry name" value="S-adenosyl-L-methionine-dependent methyltransferases"/>
    <property type="match status" value="1"/>
</dbReference>
<keyword evidence="2" id="KW-1185">Reference proteome</keyword>
<dbReference type="PIRSF" id="PIRSF017393">
    <property type="entry name" value="MTase_SAV2177"/>
    <property type="match status" value="1"/>
</dbReference>
<dbReference type="InterPro" id="IPR006764">
    <property type="entry name" value="SAM_dep_MeTrfase_SAV2177_type"/>
</dbReference>
<dbReference type="EMBL" id="JAJNDB010000001">
    <property type="protein sequence ID" value="MCD2193449.1"/>
    <property type="molecule type" value="Genomic_DNA"/>
</dbReference>
<dbReference type="GO" id="GO:0008168">
    <property type="term" value="F:methyltransferase activity"/>
    <property type="evidence" value="ECO:0007669"/>
    <property type="project" value="UniProtKB-KW"/>
</dbReference>
<gene>
    <name evidence="1" type="ORF">LQ327_08640</name>
</gene>
<dbReference type="RefSeq" id="WP_230731616.1">
    <property type="nucleotide sequence ID" value="NZ_JAJNDB010000001.1"/>
</dbReference>
<protein>
    <submittedName>
        <fullName evidence="1">SAM-dependent methyltransferase</fullName>
    </submittedName>
</protein>
<keyword evidence="1" id="KW-0808">Transferase</keyword>
<evidence type="ECO:0000313" key="1">
    <source>
        <dbReference type="EMBL" id="MCD2193449.1"/>
    </source>
</evidence>
<accession>A0ABS8P8U7</accession>